<accession>A0A395N6C7</accession>
<name>A0A395N6C7_9HYPO</name>
<dbReference type="Proteomes" id="UP000265631">
    <property type="component" value="Unassembled WGS sequence"/>
</dbReference>
<comment type="caution">
    <text evidence="1">The sequence shown here is derived from an EMBL/GenBank/DDBJ whole genome shotgun (WGS) entry which is preliminary data.</text>
</comment>
<keyword evidence="2" id="KW-1185">Reference proteome</keyword>
<protein>
    <submittedName>
        <fullName evidence="1">Uncharacterized protein</fullName>
    </submittedName>
</protein>
<dbReference type="EMBL" id="PXXK01000009">
    <property type="protein sequence ID" value="RFN55199.1"/>
    <property type="molecule type" value="Genomic_DNA"/>
</dbReference>
<evidence type="ECO:0000313" key="2">
    <source>
        <dbReference type="Proteomes" id="UP000265631"/>
    </source>
</evidence>
<dbReference type="AlphaFoldDB" id="A0A395N6C7"/>
<organism evidence="1 2">
    <name type="scientific">Fusarium flagelliforme</name>
    <dbReference type="NCBI Taxonomy" id="2675880"/>
    <lineage>
        <taxon>Eukaryota</taxon>
        <taxon>Fungi</taxon>
        <taxon>Dikarya</taxon>
        <taxon>Ascomycota</taxon>
        <taxon>Pezizomycotina</taxon>
        <taxon>Sordariomycetes</taxon>
        <taxon>Hypocreomycetidae</taxon>
        <taxon>Hypocreales</taxon>
        <taxon>Nectriaceae</taxon>
        <taxon>Fusarium</taxon>
        <taxon>Fusarium incarnatum-equiseti species complex</taxon>
    </lineage>
</organism>
<gene>
    <name evidence="1" type="ORF">FIE12Z_452</name>
</gene>
<dbReference type="STRING" id="2594813.A0A395N6C7"/>
<sequence length="345" mass="39709">MNSSSFENMDLATILDRRFRDIRLLDSESARADMMYLLRYQLPPSTSAAEVGYYTRGLDCLLILIRLLNSFLIPLSSDNHEDAEAANPMLRLAWQNIARTESAVQDWIKVKALVLEMSKPQSVRDSKLTFEGLVFTQLVKDTFWSRKEFLLFRGFATKPEDGQYWFADKTALANQMDINTIVVDANEYEDLSFEKCVARKFDLHLIGGEWNIALCAKPYVLRVRYTRNKQHPPSFKEIKNIWVPIGHFEGHELKATEKQALYSLVAAVFLDTDQIHVYEPMGEQIVSDLRNPATRGKPWSVEDKEDGSFMLFYVPVSELEYGNLPLDTFPEVTEHRGMGFDINLE</sequence>
<evidence type="ECO:0000313" key="1">
    <source>
        <dbReference type="EMBL" id="RFN55199.1"/>
    </source>
</evidence>
<proteinExistence type="predicted"/>
<reference evidence="1 2" key="1">
    <citation type="journal article" date="2018" name="PLoS Pathog.">
        <title>Evolution of structural diversity of trichothecenes, a family of toxins produced by plant pathogenic and entomopathogenic fungi.</title>
        <authorList>
            <person name="Proctor R.H."/>
            <person name="McCormick S.P."/>
            <person name="Kim H.S."/>
            <person name="Cardoza R.E."/>
            <person name="Stanley A.M."/>
            <person name="Lindo L."/>
            <person name="Kelly A."/>
            <person name="Brown D.W."/>
            <person name="Lee T."/>
            <person name="Vaughan M.M."/>
            <person name="Alexander N.J."/>
            <person name="Busman M."/>
            <person name="Gutierrez S."/>
        </authorList>
    </citation>
    <scope>NUCLEOTIDE SEQUENCE [LARGE SCALE GENOMIC DNA]</scope>
    <source>
        <strain evidence="1 2">NRRL 13405</strain>
    </source>
</reference>